<gene>
    <name evidence="3" type="ORF">CALVIDRAFT_60365</name>
</gene>
<keyword evidence="1" id="KW-0732">Signal</keyword>
<dbReference type="OrthoDB" id="330671at2759"/>
<evidence type="ECO:0000256" key="1">
    <source>
        <dbReference type="SAM" id="SignalP"/>
    </source>
</evidence>
<keyword evidence="3" id="KW-0808">Transferase</keyword>
<feature type="chain" id="PRO_5007890717" evidence="1">
    <location>
        <begin position="27"/>
        <end position="333"/>
    </location>
</feature>
<dbReference type="InterPro" id="IPR004821">
    <property type="entry name" value="Cyt_trans-like"/>
</dbReference>
<protein>
    <submittedName>
        <fullName evidence="3">Nucleotidylyl transferase</fullName>
    </submittedName>
</protein>
<dbReference type="STRING" id="1330018.A0A167NJD2"/>
<dbReference type="Gene3D" id="3.40.50.620">
    <property type="entry name" value="HUPs"/>
    <property type="match status" value="1"/>
</dbReference>
<dbReference type="Pfam" id="PF01467">
    <property type="entry name" value="CTP_transf_like"/>
    <property type="match status" value="1"/>
</dbReference>
<dbReference type="PANTHER" id="PTHR10695:SF46">
    <property type="entry name" value="BIFUNCTIONAL COENZYME A SYNTHASE-RELATED"/>
    <property type="match status" value="1"/>
</dbReference>
<dbReference type="InterPro" id="IPR014729">
    <property type="entry name" value="Rossmann-like_a/b/a_fold"/>
</dbReference>
<accession>A0A167NJD2</accession>
<dbReference type="AlphaFoldDB" id="A0A167NJD2"/>
<sequence length="333" mass="35893">MAPAPEPPAPTQRAILLLLLPTLAHLQSPTHLLPALADISRHPLSHLLIILLSPLFAPPSQGGLNVRQHWEALQRLLGTVYVEATREGLMRGEWEREVVVLLEPDLEGVERVGGEWDIVYTCEGLEIPPRSQLGKIPRQLIPAPVLPPSLPSPTPPAASTPAQHSITALGGTFDHLHSGHRILLSSALLLTSQKLIVGLTAAPLLQNKKHAELVQSFSVRTEAVEGFCSMFRPGVRVQAVELSDVAGPTAWDKSIEALVVSRETVSGAEAIAKIRASASLPPLEVYVIDVISADDPSLPHEDPEKLKNAKISSTAIRGWLAEKRARALREPAA</sequence>
<dbReference type="SUPFAM" id="SSF52374">
    <property type="entry name" value="Nucleotidylyl transferase"/>
    <property type="match status" value="1"/>
</dbReference>
<evidence type="ECO:0000313" key="3">
    <source>
        <dbReference type="EMBL" id="KZO97780.1"/>
    </source>
</evidence>
<evidence type="ECO:0000259" key="2">
    <source>
        <dbReference type="Pfam" id="PF01467"/>
    </source>
</evidence>
<keyword evidence="4" id="KW-1185">Reference proteome</keyword>
<name>A0A167NJD2_CALVF</name>
<feature type="signal peptide" evidence="1">
    <location>
        <begin position="1"/>
        <end position="26"/>
    </location>
</feature>
<dbReference type="GO" id="GO:0004140">
    <property type="term" value="F:dephospho-CoA kinase activity"/>
    <property type="evidence" value="ECO:0007669"/>
    <property type="project" value="TreeGrafter"/>
</dbReference>
<reference evidence="3 4" key="1">
    <citation type="journal article" date="2016" name="Mol. Biol. Evol.">
        <title>Comparative Genomics of Early-Diverging Mushroom-Forming Fungi Provides Insights into the Origins of Lignocellulose Decay Capabilities.</title>
        <authorList>
            <person name="Nagy L.G."/>
            <person name="Riley R."/>
            <person name="Tritt A."/>
            <person name="Adam C."/>
            <person name="Daum C."/>
            <person name="Floudas D."/>
            <person name="Sun H."/>
            <person name="Yadav J.S."/>
            <person name="Pangilinan J."/>
            <person name="Larsson K.H."/>
            <person name="Matsuura K."/>
            <person name="Barry K."/>
            <person name="Labutti K."/>
            <person name="Kuo R."/>
            <person name="Ohm R.A."/>
            <person name="Bhattacharya S.S."/>
            <person name="Shirouzu T."/>
            <person name="Yoshinaga Y."/>
            <person name="Martin F.M."/>
            <person name="Grigoriev I.V."/>
            <person name="Hibbett D.S."/>
        </authorList>
    </citation>
    <scope>NUCLEOTIDE SEQUENCE [LARGE SCALE GENOMIC DNA]</scope>
    <source>
        <strain evidence="3 4">TUFC12733</strain>
    </source>
</reference>
<evidence type="ECO:0000313" key="4">
    <source>
        <dbReference type="Proteomes" id="UP000076738"/>
    </source>
</evidence>
<proteinExistence type="predicted"/>
<dbReference type="EMBL" id="KV417278">
    <property type="protein sequence ID" value="KZO97780.1"/>
    <property type="molecule type" value="Genomic_DNA"/>
</dbReference>
<organism evidence="3 4">
    <name type="scientific">Calocera viscosa (strain TUFC12733)</name>
    <dbReference type="NCBI Taxonomy" id="1330018"/>
    <lineage>
        <taxon>Eukaryota</taxon>
        <taxon>Fungi</taxon>
        <taxon>Dikarya</taxon>
        <taxon>Basidiomycota</taxon>
        <taxon>Agaricomycotina</taxon>
        <taxon>Dacrymycetes</taxon>
        <taxon>Dacrymycetales</taxon>
        <taxon>Dacrymycetaceae</taxon>
        <taxon>Calocera</taxon>
    </lineage>
</organism>
<feature type="domain" description="Cytidyltransferase-like" evidence="2">
    <location>
        <begin position="169"/>
        <end position="317"/>
    </location>
</feature>
<dbReference type="GO" id="GO:0015937">
    <property type="term" value="P:coenzyme A biosynthetic process"/>
    <property type="evidence" value="ECO:0007669"/>
    <property type="project" value="TreeGrafter"/>
</dbReference>
<dbReference type="Proteomes" id="UP000076738">
    <property type="component" value="Unassembled WGS sequence"/>
</dbReference>
<dbReference type="PANTHER" id="PTHR10695">
    <property type="entry name" value="DEPHOSPHO-COA KINASE-RELATED"/>
    <property type="match status" value="1"/>
</dbReference>